<dbReference type="AlphaFoldDB" id="A0A8G1VWM8"/>
<gene>
    <name evidence="2" type="ORF">BO72DRAFT_159105</name>
</gene>
<evidence type="ECO:0000313" key="3">
    <source>
        <dbReference type="Proteomes" id="UP000249789"/>
    </source>
</evidence>
<feature type="chain" id="PRO_5034633528" description="Secreted protein" evidence="1">
    <location>
        <begin position="20"/>
        <end position="116"/>
    </location>
</feature>
<feature type="signal peptide" evidence="1">
    <location>
        <begin position="1"/>
        <end position="19"/>
    </location>
</feature>
<dbReference type="VEuPathDB" id="FungiDB:BO72DRAFT_159105"/>
<sequence length="116" mass="13147">MLLAVCFFFFASTSPSSYPFVPFIFTFFFHCVEDSSVVGRSGLLSVSNKEICGLNASPRKFFYSVRFRVIVRAVSLASPTHTVLYNSTFLVSRVSRSFTATVIIKDKIPNQWNKIR</sequence>
<reference evidence="2 3" key="1">
    <citation type="submission" date="2018-02" db="EMBL/GenBank/DDBJ databases">
        <title>The genomes of Aspergillus section Nigri reveals drivers in fungal speciation.</title>
        <authorList>
            <consortium name="DOE Joint Genome Institute"/>
            <person name="Vesth T.C."/>
            <person name="Nybo J."/>
            <person name="Theobald S."/>
            <person name="Brandl J."/>
            <person name="Frisvad J.C."/>
            <person name="Nielsen K.F."/>
            <person name="Lyhne E.K."/>
            <person name="Kogle M.E."/>
            <person name="Kuo A."/>
            <person name="Riley R."/>
            <person name="Clum A."/>
            <person name="Nolan M."/>
            <person name="Lipzen A."/>
            <person name="Salamov A."/>
            <person name="Henrissat B."/>
            <person name="Wiebenga A."/>
            <person name="De vries R.P."/>
            <person name="Grigoriev I.V."/>
            <person name="Mortensen U.H."/>
            <person name="Andersen M.R."/>
            <person name="Baker S.E."/>
        </authorList>
    </citation>
    <scope>NUCLEOTIDE SEQUENCE [LARGE SCALE GENOMIC DNA]</scope>
    <source>
        <strain evidence="2 3">CBS 313.89</strain>
    </source>
</reference>
<protein>
    <recommendedName>
        <fullName evidence="4">Secreted protein</fullName>
    </recommendedName>
</protein>
<dbReference type="EMBL" id="KZ824654">
    <property type="protein sequence ID" value="RAK75750.1"/>
    <property type="molecule type" value="Genomic_DNA"/>
</dbReference>
<evidence type="ECO:0008006" key="4">
    <source>
        <dbReference type="Google" id="ProtNLM"/>
    </source>
</evidence>
<dbReference type="GeneID" id="63856628"/>
<keyword evidence="1" id="KW-0732">Signal</keyword>
<accession>A0A8G1VWM8</accession>
<evidence type="ECO:0000256" key="1">
    <source>
        <dbReference type="SAM" id="SignalP"/>
    </source>
</evidence>
<proteinExistence type="predicted"/>
<keyword evidence="3" id="KW-1185">Reference proteome</keyword>
<name>A0A8G1VWM8_9EURO</name>
<dbReference type="Proteomes" id="UP000249789">
    <property type="component" value="Unassembled WGS sequence"/>
</dbReference>
<evidence type="ECO:0000313" key="2">
    <source>
        <dbReference type="EMBL" id="RAK75750.1"/>
    </source>
</evidence>
<organism evidence="2 3">
    <name type="scientific">Aspergillus fijiensis CBS 313.89</name>
    <dbReference type="NCBI Taxonomy" id="1448319"/>
    <lineage>
        <taxon>Eukaryota</taxon>
        <taxon>Fungi</taxon>
        <taxon>Dikarya</taxon>
        <taxon>Ascomycota</taxon>
        <taxon>Pezizomycotina</taxon>
        <taxon>Eurotiomycetes</taxon>
        <taxon>Eurotiomycetidae</taxon>
        <taxon>Eurotiales</taxon>
        <taxon>Aspergillaceae</taxon>
        <taxon>Aspergillus</taxon>
    </lineage>
</organism>
<dbReference type="RefSeq" id="XP_040799760.1">
    <property type="nucleotide sequence ID" value="XM_040939295.1"/>
</dbReference>